<reference evidence="2 3" key="1">
    <citation type="submission" date="2024-09" db="EMBL/GenBank/DDBJ databases">
        <title>Chromosome-scale assembly of Riccia fluitans.</title>
        <authorList>
            <person name="Paukszto L."/>
            <person name="Sawicki J."/>
            <person name="Karawczyk K."/>
            <person name="Piernik-Szablinska J."/>
            <person name="Szczecinska M."/>
            <person name="Mazdziarz M."/>
        </authorList>
    </citation>
    <scope>NUCLEOTIDE SEQUENCE [LARGE SCALE GENOMIC DNA]</scope>
    <source>
        <strain evidence="2">Rf_01</strain>
        <tissue evidence="2">Aerial parts of the thallus</tissue>
    </source>
</reference>
<feature type="region of interest" description="Disordered" evidence="1">
    <location>
        <begin position="260"/>
        <end position="291"/>
    </location>
</feature>
<evidence type="ECO:0000256" key="1">
    <source>
        <dbReference type="SAM" id="MobiDB-lite"/>
    </source>
</evidence>
<dbReference type="AlphaFoldDB" id="A0ABD1YW38"/>
<proteinExistence type="predicted"/>
<dbReference type="EMBL" id="JBHFFA010000003">
    <property type="protein sequence ID" value="KAL2634999.1"/>
    <property type="molecule type" value="Genomic_DNA"/>
</dbReference>
<evidence type="ECO:0000313" key="2">
    <source>
        <dbReference type="EMBL" id="KAL2634999.1"/>
    </source>
</evidence>
<comment type="caution">
    <text evidence="2">The sequence shown here is derived from an EMBL/GenBank/DDBJ whole genome shotgun (WGS) entry which is preliminary data.</text>
</comment>
<gene>
    <name evidence="2" type="ORF">R1flu_006478</name>
</gene>
<evidence type="ECO:0000313" key="3">
    <source>
        <dbReference type="Proteomes" id="UP001605036"/>
    </source>
</evidence>
<sequence>MDQHLQDGWVDWKRRVTTKDEYNQLGRARTKTPDELAQEARELKMQIGWIKWKRRLSQKREYNQLGRARSKTQDELERERIALQQEKGWLEPYRGNSLKKGWVRRYRDSLWKFNLEKSEAALKRVEELQEAKRLRKLELEWVKNIRKVQMPRGLGTEVKPETEAEIAVDKADRELEEIWERFTSRQLKRKMTTFGLGPRRSFTTQELAKMAADELLEDGWMRTYHREPTPTPRLVWEPRIKTQDELEMERIHTELENGWKDDVRMPEEAPPKLERQENKPKTKEERKRERINKKQESRWYKKYKTYDELNTDFPKVQDLVIHELEKIWALEDMEFEVREARRTVLLEFKTAHPYQFEGPELEGLKMYFNDKVDIDFEDSDDES</sequence>
<organism evidence="2 3">
    <name type="scientific">Riccia fluitans</name>
    <dbReference type="NCBI Taxonomy" id="41844"/>
    <lineage>
        <taxon>Eukaryota</taxon>
        <taxon>Viridiplantae</taxon>
        <taxon>Streptophyta</taxon>
        <taxon>Embryophyta</taxon>
        <taxon>Marchantiophyta</taxon>
        <taxon>Marchantiopsida</taxon>
        <taxon>Marchantiidae</taxon>
        <taxon>Marchantiales</taxon>
        <taxon>Ricciaceae</taxon>
        <taxon>Riccia</taxon>
    </lineage>
</organism>
<name>A0ABD1YW38_9MARC</name>
<keyword evidence="3" id="KW-1185">Reference proteome</keyword>
<dbReference type="Proteomes" id="UP001605036">
    <property type="component" value="Unassembled WGS sequence"/>
</dbReference>
<protein>
    <recommendedName>
        <fullName evidence="4">Protein TIC 214</fullName>
    </recommendedName>
</protein>
<evidence type="ECO:0008006" key="4">
    <source>
        <dbReference type="Google" id="ProtNLM"/>
    </source>
</evidence>
<accession>A0ABD1YW38</accession>